<dbReference type="EMBL" id="KQ417337">
    <property type="protein sequence ID" value="KOF92425.1"/>
    <property type="molecule type" value="Genomic_DNA"/>
</dbReference>
<keyword evidence="1" id="KW-0812">Transmembrane</keyword>
<keyword evidence="1" id="KW-1133">Transmembrane helix</keyword>
<evidence type="ECO:0000313" key="2">
    <source>
        <dbReference type="EMBL" id="KOF92425.1"/>
    </source>
</evidence>
<dbReference type="AlphaFoldDB" id="A0A0L8HUF7"/>
<keyword evidence="1" id="KW-0472">Membrane</keyword>
<accession>A0A0L8HUF7</accession>
<sequence>MVWGTSKAYQFCIRSIILLSLPCFISIYHRYHLFVTKFTLVLLFTSMWVFFFLEEMEKVGEKNKD</sequence>
<protein>
    <submittedName>
        <fullName evidence="2">Uncharacterized protein</fullName>
    </submittedName>
</protein>
<proteinExistence type="predicted"/>
<feature type="transmembrane region" description="Helical" evidence="1">
    <location>
        <begin position="34"/>
        <end position="53"/>
    </location>
</feature>
<organism evidence="2">
    <name type="scientific">Octopus bimaculoides</name>
    <name type="common">California two-spotted octopus</name>
    <dbReference type="NCBI Taxonomy" id="37653"/>
    <lineage>
        <taxon>Eukaryota</taxon>
        <taxon>Metazoa</taxon>
        <taxon>Spiralia</taxon>
        <taxon>Lophotrochozoa</taxon>
        <taxon>Mollusca</taxon>
        <taxon>Cephalopoda</taxon>
        <taxon>Coleoidea</taxon>
        <taxon>Octopodiformes</taxon>
        <taxon>Octopoda</taxon>
        <taxon>Incirrata</taxon>
        <taxon>Octopodidae</taxon>
        <taxon>Octopus</taxon>
    </lineage>
</organism>
<evidence type="ECO:0000256" key="1">
    <source>
        <dbReference type="SAM" id="Phobius"/>
    </source>
</evidence>
<name>A0A0L8HUF7_OCTBM</name>
<reference evidence="2" key="1">
    <citation type="submission" date="2015-07" db="EMBL/GenBank/DDBJ databases">
        <title>MeaNS - Measles Nucleotide Surveillance Program.</title>
        <authorList>
            <person name="Tran T."/>
            <person name="Druce J."/>
        </authorList>
    </citation>
    <scope>NUCLEOTIDE SEQUENCE</scope>
    <source>
        <strain evidence="2">UCB-OBI-ISO-001</strain>
        <tissue evidence="2">Gonad</tissue>
    </source>
</reference>
<gene>
    <name evidence="2" type="ORF">OCBIM_22006614mg</name>
</gene>